<dbReference type="RefSeq" id="WP_073196924.1">
    <property type="nucleotide sequence ID" value="NZ_FQXO01000046.1"/>
</dbReference>
<reference evidence="2" key="1">
    <citation type="submission" date="2016-11" db="EMBL/GenBank/DDBJ databases">
        <authorList>
            <person name="Varghese N."/>
            <person name="Submissions S."/>
        </authorList>
    </citation>
    <scope>NUCLEOTIDE SEQUENCE [LARGE SCALE GENOMIC DNA]</scope>
    <source>
        <strain evidence="2">DSM 13643</strain>
    </source>
</reference>
<proteinExistence type="predicted"/>
<name>A0A1M5V0Z2_9FIRM</name>
<dbReference type="AlphaFoldDB" id="A0A1M5V0Z2"/>
<dbReference type="EMBL" id="FQXO01000046">
    <property type="protein sequence ID" value="SHH68911.1"/>
    <property type="molecule type" value="Genomic_DNA"/>
</dbReference>
<organism evidence="1 2">
    <name type="scientific">Caloranaerobacter azorensis DSM 13643</name>
    <dbReference type="NCBI Taxonomy" id="1121264"/>
    <lineage>
        <taxon>Bacteria</taxon>
        <taxon>Bacillati</taxon>
        <taxon>Bacillota</taxon>
        <taxon>Tissierellia</taxon>
        <taxon>Tissierellales</taxon>
        <taxon>Thermohalobacteraceae</taxon>
        <taxon>Caloranaerobacter</taxon>
    </lineage>
</organism>
<gene>
    <name evidence="1" type="ORF">SAMN02745135_01684</name>
</gene>
<keyword evidence="2" id="KW-1185">Reference proteome</keyword>
<accession>A0A1M5V0Z2</accession>
<dbReference type="Proteomes" id="UP000183967">
    <property type="component" value="Unassembled WGS sequence"/>
</dbReference>
<dbReference type="OrthoDB" id="1956276at2"/>
<protein>
    <submittedName>
        <fullName evidence="1">Uncharacterized protein</fullName>
    </submittedName>
</protein>
<evidence type="ECO:0000313" key="1">
    <source>
        <dbReference type="EMBL" id="SHH68911.1"/>
    </source>
</evidence>
<evidence type="ECO:0000313" key="2">
    <source>
        <dbReference type="Proteomes" id="UP000183967"/>
    </source>
</evidence>
<sequence>MSKIKRINLCFDMRRSEDREVYNLLKSKRNKTAYVVDVILKNKELESSVVTVDKDTLRNIFEEVLNQTHIVFKDTKNKEKITEDTDIPDDVFNIIDSI</sequence>